<dbReference type="Proteomes" id="UP000035680">
    <property type="component" value="Unassembled WGS sequence"/>
</dbReference>
<dbReference type="SMART" id="SM00234">
    <property type="entry name" value="START"/>
    <property type="match status" value="1"/>
</dbReference>
<evidence type="ECO:0000256" key="11">
    <source>
        <dbReference type="ARBA" id="ARBA00023121"/>
    </source>
</evidence>
<sequence>MSTVGTNNNFNTAKKNYKEQIVSKEEVRILEDNDFEKIRNLCQDNENWKCVYDNKNSKVWTLDVSDSDFLMYRVSTIFEDIKADIVYDVLHDPVYRKKWDKYMIDSKDIGMINPNTDACYYAVGCMPPFKSRDFVMQRSWLDMGNEKFICSHSICHKDYPPFSKFIRASVFLTAYHIVQLENGCKITYVTHSDPRGKLPVWFVNRLTKIVAPGMIKKLHKYCLSYTNWKAKHQENFKPWRFPEQMLELPKINLADCEPHIYGDDLKIIDESNVNDIEKDLDSSDE</sequence>
<reference evidence="18" key="1">
    <citation type="submission" date="2014-07" db="EMBL/GenBank/DDBJ databases">
        <authorList>
            <person name="Martin A.A"/>
            <person name="De Silva N."/>
        </authorList>
    </citation>
    <scope>NUCLEOTIDE SEQUENCE</scope>
</reference>
<keyword evidence="4" id="KW-0813">Transport</keyword>
<organism evidence="18 19">
    <name type="scientific">Strongyloides venezuelensis</name>
    <name type="common">Threadworm</name>
    <dbReference type="NCBI Taxonomy" id="75913"/>
    <lineage>
        <taxon>Eukaryota</taxon>
        <taxon>Metazoa</taxon>
        <taxon>Ecdysozoa</taxon>
        <taxon>Nematoda</taxon>
        <taxon>Chromadorea</taxon>
        <taxon>Rhabditida</taxon>
        <taxon>Tylenchina</taxon>
        <taxon>Panagrolaimomorpha</taxon>
        <taxon>Strongyloidoidea</taxon>
        <taxon>Strongyloididae</taxon>
        <taxon>Strongyloides</taxon>
    </lineage>
</organism>
<dbReference type="PANTHER" id="PTHR19308">
    <property type="entry name" value="PHOSPHATIDYLCHOLINE TRANSFER PROTEIN"/>
    <property type="match status" value="1"/>
</dbReference>
<dbReference type="FunFam" id="3.30.530.20:FF:000008">
    <property type="entry name" value="START domain containing 10"/>
    <property type="match status" value="1"/>
</dbReference>
<evidence type="ECO:0000256" key="12">
    <source>
        <dbReference type="ARBA" id="ARBA00023136"/>
    </source>
</evidence>
<evidence type="ECO:0000256" key="13">
    <source>
        <dbReference type="ARBA" id="ARBA00023273"/>
    </source>
</evidence>
<keyword evidence="11" id="KW-0446">Lipid-binding</keyword>
<dbReference type="STRING" id="75913.A0A0K0FVM1"/>
<dbReference type="SUPFAM" id="SSF55961">
    <property type="entry name" value="Bet v1-like"/>
    <property type="match status" value="1"/>
</dbReference>
<name>A0A0K0FVM1_STRVS</name>
<proteinExistence type="predicted"/>
<feature type="domain" description="START" evidence="17">
    <location>
        <begin position="44"/>
        <end position="227"/>
    </location>
</feature>
<evidence type="ECO:0000256" key="8">
    <source>
        <dbReference type="ARBA" id="ARBA00022990"/>
    </source>
</evidence>
<evidence type="ECO:0000313" key="18">
    <source>
        <dbReference type="Proteomes" id="UP000035680"/>
    </source>
</evidence>
<dbReference type="AlphaFoldDB" id="A0A0K0FVM1"/>
<evidence type="ECO:0000256" key="4">
    <source>
        <dbReference type="ARBA" id="ARBA00022448"/>
    </source>
</evidence>
<evidence type="ECO:0000256" key="10">
    <source>
        <dbReference type="ARBA" id="ARBA00023069"/>
    </source>
</evidence>
<keyword evidence="13" id="KW-0966">Cell projection</keyword>
<dbReference type="WBParaSite" id="SVE_1638800.1">
    <property type="protein sequence ID" value="SVE_1638800.1"/>
    <property type="gene ID" value="SVE_1638800"/>
</dbReference>
<evidence type="ECO:0000256" key="3">
    <source>
        <dbReference type="ARBA" id="ARBA00004496"/>
    </source>
</evidence>
<dbReference type="InterPro" id="IPR002913">
    <property type="entry name" value="START_lipid-bd_dom"/>
</dbReference>
<evidence type="ECO:0000256" key="16">
    <source>
        <dbReference type="ARBA" id="ARBA00080073"/>
    </source>
</evidence>
<dbReference type="GO" id="GO:0016020">
    <property type="term" value="C:membrane"/>
    <property type="evidence" value="ECO:0007669"/>
    <property type="project" value="UniProtKB-SubCell"/>
</dbReference>
<accession>A0A0K0FVM1</accession>
<keyword evidence="10" id="KW-0969">Cilium</keyword>
<reference evidence="19" key="2">
    <citation type="submission" date="2015-08" db="UniProtKB">
        <authorList>
            <consortium name="WormBaseParasite"/>
        </authorList>
    </citation>
    <scope>IDENTIFICATION</scope>
</reference>
<evidence type="ECO:0000256" key="5">
    <source>
        <dbReference type="ARBA" id="ARBA00022490"/>
    </source>
</evidence>
<keyword evidence="6" id="KW-0597">Phosphoprotein</keyword>
<evidence type="ECO:0000256" key="6">
    <source>
        <dbReference type="ARBA" id="ARBA00022553"/>
    </source>
</evidence>
<dbReference type="InterPro" id="IPR023393">
    <property type="entry name" value="START-like_dom_sf"/>
</dbReference>
<comment type="subcellular location">
    <subcellularLocation>
        <location evidence="1">Cell projection</location>
        <location evidence="1">Cilium</location>
        <location evidence="1">Flagellum</location>
    </subcellularLocation>
    <subcellularLocation>
        <location evidence="3">Cytoplasm</location>
    </subcellularLocation>
    <subcellularLocation>
        <location evidence="2">Membrane</location>
    </subcellularLocation>
</comment>
<dbReference type="GO" id="GO:0031514">
    <property type="term" value="C:motile cilium"/>
    <property type="evidence" value="ECO:0007669"/>
    <property type="project" value="UniProtKB-SubCell"/>
</dbReference>
<evidence type="ECO:0000259" key="17">
    <source>
        <dbReference type="PROSITE" id="PS50848"/>
    </source>
</evidence>
<dbReference type="InterPro" id="IPR041951">
    <property type="entry name" value="STARD10_START"/>
</dbReference>
<dbReference type="InterPro" id="IPR051213">
    <property type="entry name" value="START_lipid_transfer"/>
</dbReference>
<dbReference type="GO" id="GO:0008289">
    <property type="term" value="F:lipid binding"/>
    <property type="evidence" value="ECO:0007669"/>
    <property type="project" value="UniProtKB-KW"/>
</dbReference>
<dbReference type="GO" id="GO:0006869">
    <property type="term" value="P:lipid transport"/>
    <property type="evidence" value="ECO:0007669"/>
    <property type="project" value="UniProtKB-KW"/>
</dbReference>
<evidence type="ECO:0000313" key="19">
    <source>
        <dbReference type="WBParaSite" id="SVE_1638800.1"/>
    </source>
</evidence>
<evidence type="ECO:0000256" key="1">
    <source>
        <dbReference type="ARBA" id="ARBA00004230"/>
    </source>
</evidence>
<keyword evidence="9" id="KW-0445">Lipid transport</keyword>
<keyword evidence="5" id="KW-0963">Cytoplasm</keyword>
<evidence type="ECO:0000256" key="9">
    <source>
        <dbReference type="ARBA" id="ARBA00023055"/>
    </source>
</evidence>
<dbReference type="Gene3D" id="3.30.530.20">
    <property type="match status" value="1"/>
</dbReference>
<dbReference type="GO" id="GO:0005829">
    <property type="term" value="C:cytosol"/>
    <property type="evidence" value="ECO:0007669"/>
    <property type="project" value="UniProtKB-ARBA"/>
</dbReference>
<evidence type="ECO:0000256" key="2">
    <source>
        <dbReference type="ARBA" id="ARBA00004370"/>
    </source>
</evidence>
<evidence type="ECO:0000256" key="15">
    <source>
        <dbReference type="ARBA" id="ARBA00076937"/>
    </source>
</evidence>
<dbReference type="PANTHER" id="PTHR19308:SF14">
    <property type="entry name" value="START DOMAIN-CONTAINING PROTEIN"/>
    <property type="match status" value="1"/>
</dbReference>
<keyword evidence="18" id="KW-1185">Reference proteome</keyword>
<keyword evidence="8" id="KW-0007">Acetylation</keyword>
<dbReference type="CDD" id="cd08871">
    <property type="entry name" value="START_STARD10-like"/>
    <property type="match status" value="1"/>
</dbReference>
<protein>
    <recommendedName>
        <fullName evidence="14">START domain-containing protein 10</fullName>
    </recommendedName>
    <alternativeName>
        <fullName evidence="15">PCTP-like protein</fullName>
    </alternativeName>
    <alternativeName>
        <fullName evidence="16">StAR-related lipid transfer protein 10</fullName>
    </alternativeName>
</protein>
<keyword evidence="12" id="KW-0472">Membrane</keyword>
<evidence type="ECO:0000256" key="7">
    <source>
        <dbReference type="ARBA" id="ARBA00022846"/>
    </source>
</evidence>
<dbReference type="Pfam" id="PF01852">
    <property type="entry name" value="START"/>
    <property type="match status" value="1"/>
</dbReference>
<dbReference type="PROSITE" id="PS50848">
    <property type="entry name" value="START"/>
    <property type="match status" value="1"/>
</dbReference>
<keyword evidence="7" id="KW-0282">Flagellum</keyword>
<evidence type="ECO:0000256" key="14">
    <source>
        <dbReference type="ARBA" id="ARBA00070345"/>
    </source>
</evidence>